<name>A0A1H8XUV1_9FIRM</name>
<dbReference type="GO" id="GO:0008081">
    <property type="term" value="F:phosphoric diester hydrolase activity"/>
    <property type="evidence" value="ECO:0007669"/>
    <property type="project" value="TreeGrafter"/>
</dbReference>
<dbReference type="AlphaFoldDB" id="A0A1H8XUV1"/>
<dbReference type="STRING" id="112903.SAMN04490178_13037"/>
<reference evidence="2 3" key="1">
    <citation type="submission" date="2016-10" db="EMBL/GenBank/DDBJ databases">
        <authorList>
            <person name="de Groot N.N."/>
        </authorList>
    </citation>
    <scope>NUCLEOTIDE SEQUENCE [LARGE SCALE GENOMIC DNA]</scope>
    <source>
        <strain evidence="2 3">DSM 13305</strain>
    </source>
</reference>
<accession>A0A1H8XUV1</accession>
<dbReference type="InterPro" id="IPR001719">
    <property type="entry name" value="AP_endonuc_2"/>
</dbReference>
<dbReference type="RefSeq" id="WP_091751152.1">
    <property type="nucleotide sequence ID" value="NZ_FODY01000030.1"/>
</dbReference>
<dbReference type="GO" id="GO:0003677">
    <property type="term" value="F:DNA binding"/>
    <property type="evidence" value="ECO:0007669"/>
    <property type="project" value="InterPro"/>
</dbReference>
<evidence type="ECO:0000313" key="2">
    <source>
        <dbReference type="EMBL" id="SEP43587.1"/>
    </source>
</evidence>
<dbReference type="InterPro" id="IPR036237">
    <property type="entry name" value="Xyl_isomerase-like_sf"/>
</dbReference>
<sequence>MSYALFGSAGNPDAFYQSGHKASVEMPAWLAKHGLTAYEYQCSRGARVKEATACAIGQTAMAHGIRLSIHAPYYISLATNDAQISANTVQHFIRSLRVAHWLGADRIVFHMGGCGKEPRETALEKAKASFAAVLNEIEKEGLGGIYLAPETMGKQNQLGNLEEVLALCRMSPWVIPAVDFGHLHAVSTGGYTRKEEYAAVFDRIGEELGAEIAKHLHIHFSKIEFTKAGEKRHWTFADPFGPPHEPLLELCAELGYTPRIICESAGTQAADARQMQEMYFRLLGIGNR</sequence>
<proteinExistence type="predicted"/>
<protein>
    <submittedName>
        <fullName evidence="2">Deoxyribonuclease-4</fullName>
    </submittedName>
</protein>
<dbReference type="PANTHER" id="PTHR21445">
    <property type="entry name" value="ENDONUCLEASE IV ENDODEOXYRIBONUCLEASE IV"/>
    <property type="match status" value="1"/>
</dbReference>
<dbReference type="InterPro" id="IPR013022">
    <property type="entry name" value="Xyl_isomerase-like_TIM-brl"/>
</dbReference>
<dbReference type="OrthoDB" id="9805666at2"/>
<feature type="domain" description="Xylose isomerase-like TIM barrel" evidence="1">
    <location>
        <begin position="28"/>
        <end position="273"/>
    </location>
</feature>
<gene>
    <name evidence="2" type="ORF">SAMN04490178_13037</name>
</gene>
<dbReference type="GO" id="GO:0008270">
    <property type="term" value="F:zinc ion binding"/>
    <property type="evidence" value="ECO:0007669"/>
    <property type="project" value="InterPro"/>
</dbReference>
<keyword evidence="3" id="KW-1185">Reference proteome</keyword>
<dbReference type="SMART" id="SM00518">
    <property type="entry name" value="AP2Ec"/>
    <property type="match status" value="1"/>
</dbReference>
<dbReference type="PANTHER" id="PTHR21445:SF0">
    <property type="entry name" value="APURINIC-APYRIMIDINIC ENDONUCLEASE"/>
    <property type="match status" value="1"/>
</dbReference>
<evidence type="ECO:0000259" key="1">
    <source>
        <dbReference type="Pfam" id="PF01261"/>
    </source>
</evidence>
<organism evidence="2 3">
    <name type="scientific">Propionispora vibrioides</name>
    <dbReference type="NCBI Taxonomy" id="112903"/>
    <lineage>
        <taxon>Bacteria</taxon>
        <taxon>Bacillati</taxon>
        <taxon>Bacillota</taxon>
        <taxon>Negativicutes</taxon>
        <taxon>Selenomonadales</taxon>
        <taxon>Sporomusaceae</taxon>
        <taxon>Propionispora</taxon>
    </lineage>
</organism>
<dbReference type="SUPFAM" id="SSF51658">
    <property type="entry name" value="Xylose isomerase-like"/>
    <property type="match status" value="1"/>
</dbReference>
<evidence type="ECO:0000313" key="3">
    <source>
        <dbReference type="Proteomes" id="UP000198847"/>
    </source>
</evidence>
<dbReference type="Proteomes" id="UP000198847">
    <property type="component" value="Unassembled WGS sequence"/>
</dbReference>
<dbReference type="Pfam" id="PF01261">
    <property type="entry name" value="AP_endonuc_2"/>
    <property type="match status" value="1"/>
</dbReference>
<dbReference type="Gene3D" id="3.20.20.150">
    <property type="entry name" value="Divalent-metal-dependent TIM barrel enzymes"/>
    <property type="match status" value="1"/>
</dbReference>
<dbReference type="GO" id="GO:0006284">
    <property type="term" value="P:base-excision repair"/>
    <property type="evidence" value="ECO:0007669"/>
    <property type="project" value="TreeGrafter"/>
</dbReference>
<dbReference type="GO" id="GO:0003906">
    <property type="term" value="F:DNA-(apurinic or apyrimidinic site) endonuclease activity"/>
    <property type="evidence" value="ECO:0007669"/>
    <property type="project" value="TreeGrafter"/>
</dbReference>
<dbReference type="EMBL" id="FODY01000030">
    <property type="protein sequence ID" value="SEP43587.1"/>
    <property type="molecule type" value="Genomic_DNA"/>
</dbReference>